<gene>
    <name evidence="1" type="ORF">HED52_16085</name>
</gene>
<comment type="caution">
    <text evidence="1">The sequence shown here is derived from an EMBL/GenBank/DDBJ whole genome shotgun (WGS) entry which is preliminary data.</text>
</comment>
<dbReference type="EMBL" id="JAAVLR010000002">
    <property type="protein sequence ID" value="NKC28741.1"/>
    <property type="molecule type" value="Genomic_DNA"/>
</dbReference>
<accession>A0ABX1DVJ8</accession>
<proteinExistence type="predicted"/>
<name>A0ABX1DVJ8_9HYPH</name>
<dbReference type="Proteomes" id="UP000568486">
    <property type="component" value="Unassembled WGS sequence"/>
</dbReference>
<reference evidence="1 2" key="1">
    <citation type="submission" date="2020-03" db="EMBL/GenBank/DDBJ databases">
        <title>Whole genome sequencing of clinical and environmental type strains of Ochrobactrum.</title>
        <authorList>
            <person name="Dharne M."/>
        </authorList>
    </citation>
    <scope>NUCLEOTIDE SEQUENCE [LARGE SCALE GENOMIC DNA]</scope>
    <source>
        <strain evidence="1 2">DSM 22292</strain>
    </source>
</reference>
<organism evidence="1 2">
    <name type="scientific">Brucella ciceri</name>
    <dbReference type="NCBI Taxonomy" id="391287"/>
    <lineage>
        <taxon>Bacteria</taxon>
        <taxon>Pseudomonadati</taxon>
        <taxon>Pseudomonadota</taxon>
        <taxon>Alphaproteobacteria</taxon>
        <taxon>Hyphomicrobiales</taxon>
        <taxon>Brucellaceae</taxon>
        <taxon>Brucella/Ochrobactrum group</taxon>
        <taxon>Brucella</taxon>
    </lineage>
</organism>
<protein>
    <submittedName>
        <fullName evidence="1">Uncharacterized protein</fullName>
    </submittedName>
</protein>
<sequence>MAENRDSADIVKEIGKLALPGMPVAEAVTNLKKLDIGAGKVSLPLMIRTRRYAAVNALTG</sequence>
<evidence type="ECO:0000313" key="2">
    <source>
        <dbReference type="Proteomes" id="UP000568486"/>
    </source>
</evidence>
<evidence type="ECO:0000313" key="1">
    <source>
        <dbReference type="EMBL" id="NKC28741.1"/>
    </source>
</evidence>
<keyword evidence="2" id="KW-1185">Reference proteome</keyword>